<feature type="domain" description="Ice-binding protein C-terminal" evidence="1">
    <location>
        <begin position="82"/>
        <end position="104"/>
    </location>
</feature>
<accession>A0ABP9V2T7</accession>
<name>A0ABP9V2T7_9BACT</name>
<dbReference type="Pfam" id="PF13385">
    <property type="entry name" value="Laminin_G_3"/>
    <property type="match status" value="1"/>
</dbReference>
<organism evidence="2 3">
    <name type="scientific">Rubritalea halochordaticola</name>
    <dbReference type="NCBI Taxonomy" id="714537"/>
    <lineage>
        <taxon>Bacteria</taxon>
        <taxon>Pseudomonadati</taxon>
        <taxon>Verrucomicrobiota</taxon>
        <taxon>Verrucomicrobiia</taxon>
        <taxon>Verrucomicrobiales</taxon>
        <taxon>Rubritaleaceae</taxon>
        <taxon>Rubritalea</taxon>
    </lineage>
</organism>
<dbReference type="SUPFAM" id="SSF49899">
    <property type="entry name" value="Concanavalin A-like lectins/glucanases"/>
    <property type="match status" value="1"/>
</dbReference>
<dbReference type="EMBL" id="BAABRL010000006">
    <property type="protein sequence ID" value="GAA5495904.1"/>
    <property type="molecule type" value="Genomic_DNA"/>
</dbReference>
<dbReference type="InterPro" id="IPR013320">
    <property type="entry name" value="ConA-like_dom_sf"/>
</dbReference>
<reference evidence="2 3" key="1">
    <citation type="submission" date="2024-02" db="EMBL/GenBank/DDBJ databases">
        <title>Rubritalea halochordaticola NBRC 107102.</title>
        <authorList>
            <person name="Ichikawa N."/>
            <person name="Katano-Makiyama Y."/>
            <person name="Hidaka K."/>
        </authorList>
    </citation>
    <scope>NUCLEOTIDE SEQUENCE [LARGE SCALE GENOMIC DNA]</scope>
    <source>
        <strain evidence="2 3">NBRC 107102</strain>
    </source>
</reference>
<keyword evidence="3" id="KW-1185">Reference proteome</keyword>
<dbReference type="Gene3D" id="2.60.120.200">
    <property type="match status" value="1"/>
</dbReference>
<protein>
    <recommendedName>
        <fullName evidence="1">Ice-binding protein C-terminal domain-containing protein</fullName>
    </recommendedName>
</protein>
<dbReference type="Proteomes" id="UP001424741">
    <property type="component" value="Unassembled WGS sequence"/>
</dbReference>
<evidence type="ECO:0000313" key="3">
    <source>
        <dbReference type="Proteomes" id="UP001424741"/>
    </source>
</evidence>
<dbReference type="Pfam" id="PF07589">
    <property type="entry name" value="PEP-CTERM"/>
    <property type="match status" value="1"/>
</dbReference>
<sequence length="105" mass="10938">MDGSAVANEWAHIAYVRDGGSSTLYINGVAQTGSPTNNISWGNSLTLGTTSADVQIDVDDLRLYTFSAGEGADAVSTMFTAAVPEPSSTALIGLAGLGFILRRRR</sequence>
<evidence type="ECO:0000313" key="2">
    <source>
        <dbReference type="EMBL" id="GAA5495904.1"/>
    </source>
</evidence>
<dbReference type="InterPro" id="IPR013424">
    <property type="entry name" value="Ice-binding_C"/>
</dbReference>
<dbReference type="NCBIfam" id="TIGR02595">
    <property type="entry name" value="PEP_CTERM"/>
    <property type="match status" value="1"/>
</dbReference>
<gene>
    <name evidence="2" type="ORF">Rhal01_02085</name>
</gene>
<comment type="caution">
    <text evidence="2">The sequence shown here is derived from an EMBL/GenBank/DDBJ whole genome shotgun (WGS) entry which is preliminary data.</text>
</comment>
<proteinExistence type="predicted"/>
<evidence type="ECO:0000259" key="1">
    <source>
        <dbReference type="Pfam" id="PF07589"/>
    </source>
</evidence>
<dbReference type="RefSeq" id="WP_346188640.1">
    <property type="nucleotide sequence ID" value="NZ_BAABRL010000006.1"/>
</dbReference>